<name>A0A0L6Z5W2_9CLOT</name>
<dbReference type="RefSeq" id="WP_052222700.1">
    <property type="nucleotide sequence ID" value="NZ_LHUR01000042.1"/>
</dbReference>
<dbReference type="InterPro" id="IPR014794">
    <property type="entry name" value="DUF1779"/>
</dbReference>
<reference evidence="3" key="1">
    <citation type="submission" date="2015-08" db="EMBL/GenBank/DDBJ databases">
        <title>Genome sequence of the strict anaerobe Clostridium homopropionicum LuHBu1 (DSM 5847T).</title>
        <authorList>
            <person name="Poehlein A."/>
            <person name="Beck M."/>
            <person name="Schiel-Bengelsdorf B."/>
            <person name="Bengelsdorf F.R."/>
            <person name="Daniel R."/>
            <person name="Duerre P."/>
        </authorList>
    </citation>
    <scope>NUCLEOTIDE SEQUENCE [LARGE SCALE GENOMIC DNA]</scope>
    <source>
        <strain evidence="3">DSM 5847</strain>
    </source>
</reference>
<feature type="transmembrane region" description="Helical" evidence="1">
    <location>
        <begin position="6"/>
        <end position="26"/>
    </location>
</feature>
<dbReference type="EMBL" id="LHUR01000042">
    <property type="protein sequence ID" value="KOA18351.1"/>
    <property type="molecule type" value="Genomic_DNA"/>
</dbReference>
<gene>
    <name evidence="2" type="ORF">CLHOM_32530</name>
</gene>
<dbReference type="STRING" id="36844.SAMN04488501_101227"/>
<protein>
    <recommendedName>
        <fullName evidence="4">TATA-box binding protein</fullName>
    </recommendedName>
</protein>
<comment type="caution">
    <text evidence="2">The sequence shown here is derived from an EMBL/GenBank/DDBJ whole genome shotgun (WGS) entry which is preliminary data.</text>
</comment>
<evidence type="ECO:0000313" key="3">
    <source>
        <dbReference type="Proteomes" id="UP000037043"/>
    </source>
</evidence>
<evidence type="ECO:0008006" key="4">
    <source>
        <dbReference type="Google" id="ProtNLM"/>
    </source>
</evidence>
<organism evidence="2 3">
    <name type="scientific">Clostridium homopropionicum DSM 5847</name>
    <dbReference type="NCBI Taxonomy" id="1121318"/>
    <lineage>
        <taxon>Bacteria</taxon>
        <taxon>Bacillati</taxon>
        <taxon>Bacillota</taxon>
        <taxon>Clostridia</taxon>
        <taxon>Eubacteriales</taxon>
        <taxon>Clostridiaceae</taxon>
        <taxon>Clostridium</taxon>
    </lineage>
</organism>
<dbReference type="AlphaFoldDB" id="A0A0L6Z5W2"/>
<dbReference type="PATRIC" id="fig|1121318.3.peg.3248"/>
<keyword evidence="1" id="KW-1133">Transmembrane helix</keyword>
<dbReference type="SUPFAM" id="SSF143842">
    <property type="entry name" value="YwmB-like"/>
    <property type="match status" value="1"/>
</dbReference>
<keyword evidence="1" id="KW-0812">Transmembrane</keyword>
<dbReference type="InterPro" id="IPR036209">
    <property type="entry name" value="YwmB-like_sf"/>
</dbReference>
<proteinExistence type="predicted"/>
<evidence type="ECO:0000313" key="2">
    <source>
        <dbReference type="EMBL" id="KOA18351.1"/>
    </source>
</evidence>
<accession>A0A0L6Z5W2</accession>
<evidence type="ECO:0000256" key="1">
    <source>
        <dbReference type="SAM" id="Phobius"/>
    </source>
</evidence>
<dbReference type="Pfam" id="PF08680">
    <property type="entry name" value="DUF1779"/>
    <property type="match status" value="1"/>
</dbReference>
<keyword evidence="1" id="KW-0472">Membrane</keyword>
<dbReference type="Proteomes" id="UP000037043">
    <property type="component" value="Unassembled WGS sequence"/>
</dbReference>
<sequence length="230" mass="26186">MAKYKFALFILISIGFLLNYKMKFIYNKVDFFKEMLTTTKGQVVEYGFKTHFSSETNGQELSSYFVNQITLEKGITVRTIETKGNYYIDFARDNLIGNINIIGHEQLNDITVEVIEKSKENDLNNLEGKYKSIVNGISKSNYSEYQYLKASIPTSDLSTLQKEIISLLKNKGAINVSTVKLEKGFSTSAYTNKYKPKKNNGKLMDLNYALCNYNSGSFIIIGTPEIFTSY</sequence>
<keyword evidence="3" id="KW-1185">Reference proteome</keyword>